<dbReference type="KEGG" id="gaz:Pan241w_41700"/>
<evidence type="ECO:0000313" key="2">
    <source>
        <dbReference type="Proteomes" id="UP000317171"/>
    </source>
</evidence>
<keyword evidence="2" id="KW-1185">Reference proteome</keyword>
<organism evidence="1 2">
    <name type="scientific">Gimesia alba</name>
    <dbReference type="NCBI Taxonomy" id="2527973"/>
    <lineage>
        <taxon>Bacteria</taxon>
        <taxon>Pseudomonadati</taxon>
        <taxon>Planctomycetota</taxon>
        <taxon>Planctomycetia</taxon>
        <taxon>Planctomycetales</taxon>
        <taxon>Planctomycetaceae</taxon>
        <taxon>Gimesia</taxon>
    </lineage>
</organism>
<reference evidence="1 2" key="1">
    <citation type="submission" date="2019-02" db="EMBL/GenBank/DDBJ databases">
        <title>Deep-cultivation of Planctomycetes and their phenomic and genomic characterization uncovers novel biology.</title>
        <authorList>
            <person name="Wiegand S."/>
            <person name="Jogler M."/>
            <person name="Boedeker C."/>
            <person name="Pinto D."/>
            <person name="Vollmers J."/>
            <person name="Rivas-Marin E."/>
            <person name="Kohn T."/>
            <person name="Peeters S.H."/>
            <person name="Heuer A."/>
            <person name="Rast P."/>
            <person name="Oberbeckmann S."/>
            <person name="Bunk B."/>
            <person name="Jeske O."/>
            <person name="Meyerdierks A."/>
            <person name="Storesund J.E."/>
            <person name="Kallscheuer N."/>
            <person name="Luecker S."/>
            <person name="Lage O.M."/>
            <person name="Pohl T."/>
            <person name="Merkel B.J."/>
            <person name="Hornburger P."/>
            <person name="Mueller R.-W."/>
            <person name="Bruemmer F."/>
            <person name="Labrenz M."/>
            <person name="Spormann A.M."/>
            <person name="Op den Camp H."/>
            <person name="Overmann J."/>
            <person name="Amann R."/>
            <person name="Jetten M.S.M."/>
            <person name="Mascher T."/>
            <person name="Medema M.H."/>
            <person name="Devos D.P."/>
            <person name="Kaster A.-K."/>
            <person name="Ovreas L."/>
            <person name="Rohde M."/>
            <person name="Galperin M.Y."/>
            <person name="Jogler C."/>
        </authorList>
    </citation>
    <scope>NUCLEOTIDE SEQUENCE [LARGE SCALE GENOMIC DNA]</scope>
    <source>
        <strain evidence="1 2">Pan241w</strain>
    </source>
</reference>
<evidence type="ECO:0000313" key="1">
    <source>
        <dbReference type="EMBL" id="QDT44065.1"/>
    </source>
</evidence>
<sequence length="50" mass="5866">MLRCADFFMRLPQAFANHKSTKNKPIQKNFVSFVLFVVEIKKQATLYGRC</sequence>
<accession>A0A517RJK6</accession>
<gene>
    <name evidence="1" type="ORF">Pan241w_41700</name>
</gene>
<dbReference type="Proteomes" id="UP000317171">
    <property type="component" value="Chromosome"/>
</dbReference>
<proteinExistence type="predicted"/>
<protein>
    <submittedName>
        <fullName evidence="1">Uncharacterized protein</fullName>
    </submittedName>
</protein>
<dbReference type="EMBL" id="CP036269">
    <property type="protein sequence ID" value="QDT44065.1"/>
    <property type="molecule type" value="Genomic_DNA"/>
</dbReference>
<dbReference type="AlphaFoldDB" id="A0A517RJK6"/>
<name>A0A517RJK6_9PLAN</name>